<evidence type="ECO:0000313" key="12">
    <source>
        <dbReference type="Proteomes" id="UP000249185"/>
    </source>
</evidence>
<proteinExistence type="inferred from homology"/>
<dbReference type="PROSITE" id="PS01246">
    <property type="entry name" value="UPF0003"/>
    <property type="match status" value="1"/>
</dbReference>
<dbReference type="Gene3D" id="3.30.70.100">
    <property type="match status" value="1"/>
</dbReference>
<dbReference type="SUPFAM" id="SSF82861">
    <property type="entry name" value="Mechanosensitive channel protein MscS (YggB), transmembrane region"/>
    <property type="match status" value="1"/>
</dbReference>
<evidence type="ECO:0000256" key="4">
    <source>
        <dbReference type="ARBA" id="ARBA00022692"/>
    </source>
</evidence>
<evidence type="ECO:0000259" key="10">
    <source>
        <dbReference type="Pfam" id="PF21082"/>
    </source>
</evidence>
<keyword evidence="4 8" id="KW-0812">Transmembrane</keyword>
<feature type="transmembrane region" description="Helical" evidence="8">
    <location>
        <begin position="169"/>
        <end position="191"/>
    </location>
</feature>
<protein>
    <submittedName>
        <fullName evidence="11">Mechanosensitive ion channel protein MscS</fullName>
    </submittedName>
</protein>
<dbReference type="SUPFAM" id="SSF82689">
    <property type="entry name" value="Mechanosensitive channel protein MscS (YggB), C-terminal domain"/>
    <property type="match status" value="1"/>
</dbReference>
<feature type="domain" description="Mechanosensitive ion channel MscS" evidence="9">
    <location>
        <begin position="260"/>
        <end position="328"/>
    </location>
</feature>
<comment type="similarity">
    <text evidence="2">Belongs to the MscS (TC 1.A.23) family.</text>
</comment>
<dbReference type="InterPro" id="IPR010920">
    <property type="entry name" value="LSM_dom_sf"/>
</dbReference>
<evidence type="ECO:0000256" key="8">
    <source>
        <dbReference type="SAM" id="Phobius"/>
    </source>
</evidence>
<evidence type="ECO:0000256" key="2">
    <source>
        <dbReference type="ARBA" id="ARBA00008017"/>
    </source>
</evidence>
<dbReference type="AlphaFoldDB" id="A0A2W5ND07"/>
<comment type="subcellular location">
    <subcellularLocation>
        <location evidence="1">Cell membrane</location>
        <topology evidence="1">Multi-pass membrane protein</topology>
    </subcellularLocation>
</comment>
<evidence type="ECO:0000256" key="7">
    <source>
        <dbReference type="SAM" id="MobiDB-lite"/>
    </source>
</evidence>
<dbReference type="EMBL" id="QFPW01000005">
    <property type="protein sequence ID" value="PZQ50129.1"/>
    <property type="molecule type" value="Genomic_DNA"/>
</dbReference>
<sequence length="474" mass="52118">MRRPRRISGRGSVPSGGDRRGERLCRAGRRSRFPPGPVPRAACPVGRPAIVLDRQEDFVTSTEFFETLESLFPWVKGLWGSLTNDIQQTTWGLPLDRLAMAAGVFLFFLVLRRPQRYLLMVVMGRLAGRPIRQLDPQIVEALKGPAGILPVALGTFIAFEILEFDQTGVWAALARHIVVSLVLFAIFWALYQLATPFVASLRPRTRVLTPTLTDVLRRTLEGCVVLMGGTVILEEWGVRIGPLLAGMGIFGAALALGAQDLVKNLIAGFLILAERRFKYGDWVKVDGVAEGTVEYIGFRSTRVRQFDDASVDVPNAEFSENALINYTKMRRRRIYWAVGVPYSTSIDQLRTIRDAIENYILKSGDFVSPTAASTFVRVDNFGASSINLMVYCFTTTTVWGEWLAAKEKLAYAIMDIVSDAGSSFAFPSTSLYVESLPEGQPERFLPPENGEPRIEPVGAPPAAAAASGASGPRA</sequence>
<accession>A0A2W5ND07</accession>
<evidence type="ECO:0000259" key="9">
    <source>
        <dbReference type="Pfam" id="PF00924"/>
    </source>
</evidence>
<dbReference type="Pfam" id="PF00924">
    <property type="entry name" value="MS_channel_2nd"/>
    <property type="match status" value="1"/>
</dbReference>
<gene>
    <name evidence="11" type="ORF">DI556_08655</name>
</gene>
<feature type="compositionally biased region" description="Low complexity" evidence="7">
    <location>
        <begin position="460"/>
        <end position="474"/>
    </location>
</feature>
<evidence type="ECO:0000256" key="1">
    <source>
        <dbReference type="ARBA" id="ARBA00004651"/>
    </source>
</evidence>
<comment type="caution">
    <text evidence="11">The sequence shown here is derived from an EMBL/GenBank/DDBJ whole genome shotgun (WGS) entry which is preliminary data.</text>
</comment>
<evidence type="ECO:0000313" key="11">
    <source>
        <dbReference type="EMBL" id="PZQ50129.1"/>
    </source>
</evidence>
<dbReference type="InterPro" id="IPR045042">
    <property type="entry name" value="YnaI-like"/>
</dbReference>
<keyword evidence="3" id="KW-1003">Cell membrane</keyword>
<dbReference type="InterPro" id="IPR011066">
    <property type="entry name" value="MscS_channel_C_sf"/>
</dbReference>
<dbReference type="InterPro" id="IPR011014">
    <property type="entry name" value="MscS_channel_TM-2"/>
</dbReference>
<dbReference type="Proteomes" id="UP000249185">
    <property type="component" value="Unassembled WGS sequence"/>
</dbReference>
<dbReference type="Gene3D" id="1.10.287.1260">
    <property type="match status" value="1"/>
</dbReference>
<evidence type="ECO:0000256" key="3">
    <source>
        <dbReference type="ARBA" id="ARBA00022475"/>
    </source>
</evidence>
<dbReference type="SUPFAM" id="SSF50182">
    <property type="entry name" value="Sm-like ribonucleoproteins"/>
    <property type="match status" value="1"/>
</dbReference>
<dbReference type="GO" id="GO:0008381">
    <property type="term" value="F:mechanosensitive monoatomic ion channel activity"/>
    <property type="evidence" value="ECO:0007669"/>
    <property type="project" value="UniProtKB-ARBA"/>
</dbReference>
<reference evidence="11 12" key="1">
    <citation type="submission" date="2017-08" db="EMBL/GenBank/DDBJ databases">
        <title>Infants hospitalized years apart are colonized by the same room-sourced microbial strains.</title>
        <authorList>
            <person name="Brooks B."/>
            <person name="Olm M.R."/>
            <person name="Firek B.A."/>
            <person name="Baker R."/>
            <person name="Thomas B.C."/>
            <person name="Morowitz M.J."/>
            <person name="Banfield J.F."/>
        </authorList>
    </citation>
    <scope>NUCLEOTIDE SEQUENCE [LARGE SCALE GENOMIC DNA]</scope>
    <source>
        <strain evidence="11">S2_005_002_R2_34</strain>
    </source>
</reference>
<feature type="region of interest" description="Disordered" evidence="7">
    <location>
        <begin position="1"/>
        <end position="37"/>
    </location>
</feature>
<organism evidence="11 12">
    <name type="scientific">Rhodovulum sulfidophilum</name>
    <name type="common">Rhodobacter sulfidophilus</name>
    <dbReference type="NCBI Taxonomy" id="35806"/>
    <lineage>
        <taxon>Bacteria</taxon>
        <taxon>Pseudomonadati</taxon>
        <taxon>Pseudomonadota</taxon>
        <taxon>Alphaproteobacteria</taxon>
        <taxon>Rhodobacterales</taxon>
        <taxon>Paracoccaceae</taxon>
        <taxon>Rhodovulum</taxon>
    </lineage>
</organism>
<dbReference type="Gene3D" id="2.30.30.60">
    <property type="match status" value="1"/>
</dbReference>
<evidence type="ECO:0000256" key="5">
    <source>
        <dbReference type="ARBA" id="ARBA00022989"/>
    </source>
</evidence>
<dbReference type="InterPro" id="IPR006685">
    <property type="entry name" value="MscS_channel_2nd"/>
</dbReference>
<dbReference type="GO" id="GO:0005886">
    <property type="term" value="C:plasma membrane"/>
    <property type="evidence" value="ECO:0007669"/>
    <property type="project" value="UniProtKB-SubCell"/>
</dbReference>
<feature type="domain" description="Mechanosensitive ion channel MscS C-terminal" evidence="10">
    <location>
        <begin position="337"/>
        <end position="423"/>
    </location>
</feature>
<dbReference type="InterPro" id="IPR023408">
    <property type="entry name" value="MscS_beta-dom_sf"/>
</dbReference>
<keyword evidence="6 8" id="KW-0472">Membrane</keyword>
<keyword evidence="5 8" id="KW-1133">Transmembrane helix</keyword>
<dbReference type="PANTHER" id="PTHR43634:SF2">
    <property type="entry name" value="LOW CONDUCTANCE MECHANOSENSITIVE CHANNEL YNAI"/>
    <property type="match status" value="1"/>
</dbReference>
<dbReference type="Pfam" id="PF21082">
    <property type="entry name" value="MS_channel_3rd"/>
    <property type="match status" value="1"/>
</dbReference>
<dbReference type="InterPro" id="IPR006686">
    <property type="entry name" value="MscS_channel_CS"/>
</dbReference>
<name>A0A2W5ND07_RHOSU</name>
<dbReference type="PANTHER" id="PTHR43634">
    <property type="entry name" value="OW CONDUCTANCE MECHANOSENSITIVE CHANNEL"/>
    <property type="match status" value="1"/>
</dbReference>
<dbReference type="InterPro" id="IPR049278">
    <property type="entry name" value="MS_channel_C"/>
</dbReference>
<feature type="region of interest" description="Disordered" evidence="7">
    <location>
        <begin position="437"/>
        <end position="474"/>
    </location>
</feature>
<evidence type="ECO:0000256" key="6">
    <source>
        <dbReference type="ARBA" id="ARBA00023136"/>
    </source>
</evidence>